<dbReference type="Gene3D" id="3.40.640.10">
    <property type="entry name" value="Type I PLP-dependent aspartate aminotransferase-like (Major domain)"/>
    <property type="match status" value="1"/>
</dbReference>
<dbReference type="InterPro" id="IPR015421">
    <property type="entry name" value="PyrdxlP-dep_Trfase_major"/>
</dbReference>
<evidence type="ECO:0000256" key="2">
    <source>
        <dbReference type="ARBA" id="ARBA00022679"/>
    </source>
</evidence>
<protein>
    <submittedName>
        <fullName evidence="5">Uncharacterized protein</fullName>
    </submittedName>
</protein>
<comment type="caution">
    <text evidence="5">The sequence shown here is derived from an EMBL/GenBank/DDBJ whole genome shotgun (WGS) entry which is preliminary data.</text>
</comment>
<dbReference type="InterPro" id="IPR038740">
    <property type="entry name" value="BioF2-like_GNAT_dom"/>
</dbReference>
<dbReference type="GO" id="GO:0030170">
    <property type="term" value="F:pyridoxal phosphate binding"/>
    <property type="evidence" value="ECO:0007669"/>
    <property type="project" value="InterPro"/>
</dbReference>
<dbReference type="InterPro" id="IPR050087">
    <property type="entry name" value="AON_synthase_class-II"/>
</dbReference>
<dbReference type="EMBL" id="AANC01000011">
    <property type="protein sequence ID" value="EAQ47920.1"/>
    <property type="molecule type" value="Genomic_DNA"/>
</dbReference>
<evidence type="ECO:0000259" key="3">
    <source>
        <dbReference type="Pfam" id="PF00155"/>
    </source>
</evidence>
<dbReference type="SUPFAM" id="SSF55729">
    <property type="entry name" value="Acyl-CoA N-acyltransferases (Nat)"/>
    <property type="match status" value="1"/>
</dbReference>
<evidence type="ECO:0000313" key="6">
    <source>
        <dbReference type="Proteomes" id="UP000001601"/>
    </source>
</evidence>
<gene>
    <name evidence="5" type="ORF">MED217_13551</name>
</gene>
<dbReference type="AlphaFoldDB" id="A3XRA6"/>
<dbReference type="eggNOG" id="COG0156">
    <property type="taxonomic scope" value="Bacteria"/>
</dbReference>
<keyword evidence="6" id="KW-1185">Reference proteome</keyword>
<dbReference type="Gene3D" id="3.90.1150.10">
    <property type="entry name" value="Aspartate Aminotransferase, domain 1"/>
    <property type="match status" value="1"/>
</dbReference>
<reference evidence="5 6" key="1">
    <citation type="journal article" date="2007" name="Nature">
        <title>Light stimulates growth of proteorhodopsin-containing marine Flavobacteria.</title>
        <authorList>
            <person name="Gomez-Consarnau L."/>
            <person name="Gonzalez J.M."/>
            <person name="Coll-Llado M."/>
            <person name="Gourdon P."/>
            <person name="Pascher T."/>
            <person name="Neutze R."/>
            <person name="Pedros-Alio C."/>
            <person name="Pinhassi J."/>
        </authorList>
    </citation>
    <scope>NUCLEOTIDE SEQUENCE [LARGE SCALE GENOMIC DNA]</scope>
    <source>
        <strain evidence="5 6">MED217</strain>
    </source>
</reference>
<evidence type="ECO:0000313" key="5">
    <source>
        <dbReference type="EMBL" id="EAQ47920.1"/>
    </source>
</evidence>
<dbReference type="InterPro" id="IPR015422">
    <property type="entry name" value="PyrdxlP-dep_Trfase_small"/>
</dbReference>
<dbReference type="GO" id="GO:0016740">
    <property type="term" value="F:transferase activity"/>
    <property type="evidence" value="ECO:0007669"/>
    <property type="project" value="UniProtKB-KW"/>
</dbReference>
<feature type="domain" description="BioF2-like acetyltransferase" evidence="4">
    <location>
        <begin position="667"/>
        <end position="804"/>
    </location>
</feature>
<proteinExistence type="predicted"/>
<feature type="domain" description="Aminotransferase class I/classII large" evidence="3">
    <location>
        <begin position="99"/>
        <end position="416"/>
    </location>
</feature>
<evidence type="ECO:0000259" key="4">
    <source>
        <dbReference type="Pfam" id="PF13480"/>
    </source>
</evidence>
<dbReference type="SUPFAM" id="SSF53383">
    <property type="entry name" value="PLP-dependent transferases"/>
    <property type="match status" value="1"/>
</dbReference>
<dbReference type="STRING" id="398720.MED217_13551"/>
<dbReference type="InterPro" id="IPR004839">
    <property type="entry name" value="Aminotransferase_I/II_large"/>
</dbReference>
<dbReference type="Proteomes" id="UP000001601">
    <property type="component" value="Unassembled WGS sequence"/>
</dbReference>
<dbReference type="InterPro" id="IPR015424">
    <property type="entry name" value="PyrdxlP-dep_Trfase"/>
</dbReference>
<dbReference type="Gene3D" id="3.40.630.30">
    <property type="match status" value="1"/>
</dbReference>
<dbReference type="PANTHER" id="PTHR13693:SF3">
    <property type="entry name" value="LD36009P"/>
    <property type="match status" value="1"/>
</dbReference>
<dbReference type="Pfam" id="PF00155">
    <property type="entry name" value="Aminotran_1_2"/>
    <property type="match status" value="1"/>
</dbReference>
<organism evidence="5 6">
    <name type="scientific">Leeuwenhoekiella blandensis (strain CECT 7118 / CCUG 51940 / KCTC 22103 / MED217)</name>
    <name type="common">Flavobacterium sp. (strain MED217)</name>
    <dbReference type="NCBI Taxonomy" id="398720"/>
    <lineage>
        <taxon>Bacteria</taxon>
        <taxon>Pseudomonadati</taxon>
        <taxon>Bacteroidota</taxon>
        <taxon>Flavobacteriia</taxon>
        <taxon>Flavobacteriales</taxon>
        <taxon>Flavobacteriaceae</taxon>
        <taxon>Leeuwenhoekiella</taxon>
    </lineage>
</organism>
<name>A3XRA6_LEEBM</name>
<accession>A3XRA6</accession>
<dbReference type="Pfam" id="PF13480">
    <property type="entry name" value="Acetyltransf_6"/>
    <property type="match status" value="1"/>
</dbReference>
<sequence length="837" mass="95243">MRDFLKRRTRDSAKGCLQLISLVVLNLNIHVIRKLMAQLRHNHFLDTVDAVFNHARAQHILHLHADPAGFDGRFIQIEGQRLKHFGTTSYLGLGLDERIKKAAISAIEAYGTQFPLSKTYIAHPLYQELETLLEAMYGRPVIVTKNATLAHMAALPVLVGDADTVILDHQVHWSVQDAANRLKLRGVKVLLIRHNRMDLLEARLQELGSTSHKIWYMADGVYSMHGDYAPLEALKRLAHKYKQLQLYFDDVHGMSWAGKHGTGVIYDHLQELLPRSVVIGTLSKTFGANGALIICGDLDAHHKIKTFGGPLTFSAQLDPASVGAAIAAARLHLTSELNDWQQDLQKRVVCFNALLKKYKLPLVAVTDAPVFFLATGVPETGYQLTRRLLDRGYFVNMGLFPAVPSKNTGLRITVSLKNTLEDIQGLARCLQEEYPRVLQATGNDFDQLSAAFKQHFEVMPMPDTSLANLSLIVEETIEAVDQSLWDTHFKGFGILDWEGWRFVEQVFAQAALPEHHWKFKYLQIKDAQGELLLLAAFTQSLWKEDVLAPAKISEAIEKKRIKDSYYLCSAVLSLGSLFSDGLPLYLQHDHPQATQALNMMLKTLEDYSTTQNLSQLVFRDLDLGHALDTWFNQKGFIPVAMPETALVTSLDWKNQEAYLNDLSTRSRKHFKRDILPFRNLVHCKVQAQLSDVQLQLAYGMYQQVKARNLALNTFTYPYRLFEAMNTSDQWEFLVLYAREGEQFLGVLFCYRNGTTYVPSLIGMEYAHAATYKTYRQLLYESLLRARRLHCTQVDWGISANFEKRKLGAQLLPKQAYMRRDGNFMMDYIEAQHQLKTE</sequence>
<keyword evidence="2" id="KW-0808">Transferase</keyword>
<comment type="cofactor">
    <cofactor evidence="1">
        <name>pyridoxal 5'-phosphate</name>
        <dbReference type="ChEBI" id="CHEBI:597326"/>
    </cofactor>
</comment>
<dbReference type="InterPro" id="IPR016181">
    <property type="entry name" value="Acyl_CoA_acyltransferase"/>
</dbReference>
<dbReference type="PANTHER" id="PTHR13693">
    <property type="entry name" value="CLASS II AMINOTRANSFERASE/8-AMINO-7-OXONONANOATE SYNTHASE"/>
    <property type="match status" value="1"/>
</dbReference>
<dbReference type="HOGENOM" id="CLU_357438_0_0_10"/>
<evidence type="ECO:0000256" key="1">
    <source>
        <dbReference type="ARBA" id="ARBA00001933"/>
    </source>
</evidence>